<dbReference type="EMBL" id="WWCU01000005">
    <property type="protein sequence ID" value="MYN07088.1"/>
    <property type="molecule type" value="Genomic_DNA"/>
</dbReference>
<accession>A0A7X4HA40</accession>
<protein>
    <submittedName>
        <fullName evidence="3">PIN domain-containing protein</fullName>
    </submittedName>
</protein>
<evidence type="ECO:0000313" key="3">
    <source>
        <dbReference type="EMBL" id="MYN07088.1"/>
    </source>
</evidence>
<evidence type="ECO:0000259" key="2">
    <source>
        <dbReference type="Pfam" id="PF26343"/>
    </source>
</evidence>
<keyword evidence="4" id="KW-1185">Reference proteome</keyword>
<name>A0A7X4HA40_9BURK</name>
<evidence type="ECO:0000313" key="4">
    <source>
        <dbReference type="Proteomes" id="UP000450676"/>
    </source>
</evidence>
<proteinExistence type="predicted"/>
<dbReference type="RefSeq" id="WP_161071446.1">
    <property type="nucleotide sequence ID" value="NZ_WWCU01000005.1"/>
</dbReference>
<dbReference type="Pfam" id="PF26343">
    <property type="entry name" value="VapC50_C"/>
    <property type="match status" value="1"/>
</dbReference>
<dbReference type="InterPro" id="IPR029060">
    <property type="entry name" value="PIN-like_dom_sf"/>
</dbReference>
<dbReference type="Pfam" id="PF13470">
    <property type="entry name" value="PIN_3"/>
    <property type="match status" value="1"/>
</dbReference>
<reference evidence="3 4" key="1">
    <citation type="submission" date="2019-12" db="EMBL/GenBank/DDBJ databases">
        <title>Novel species isolated from a subtropical stream in China.</title>
        <authorList>
            <person name="Lu H."/>
        </authorList>
    </citation>
    <scope>NUCLEOTIDE SEQUENCE [LARGE SCALE GENOMIC DNA]</scope>
    <source>
        <strain evidence="3 4">FT127W</strain>
    </source>
</reference>
<dbReference type="InterPro" id="IPR002716">
    <property type="entry name" value="PIN_dom"/>
</dbReference>
<gene>
    <name evidence="3" type="ORF">GTP77_07010</name>
</gene>
<feature type="domain" description="VapC50 C-terminal" evidence="2">
    <location>
        <begin position="133"/>
        <end position="187"/>
    </location>
</feature>
<comment type="caution">
    <text evidence="3">The sequence shown here is derived from an EMBL/GenBank/DDBJ whole genome shotgun (WGS) entry which is preliminary data.</text>
</comment>
<feature type="domain" description="PIN" evidence="1">
    <location>
        <begin position="9"/>
        <end position="115"/>
    </location>
</feature>
<dbReference type="AlphaFoldDB" id="A0A7X4HA40"/>
<dbReference type="InterPro" id="IPR058652">
    <property type="entry name" value="VapC50_C"/>
</dbReference>
<dbReference type="SUPFAM" id="SSF88723">
    <property type="entry name" value="PIN domain-like"/>
    <property type="match status" value="1"/>
</dbReference>
<dbReference type="Proteomes" id="UP000450676">
    <property type="component" value="Unassembled WGS sequence"/>
</dbReference>
<evidence type="ECO:0000259" key="1">
    <source>
        <dbReference type="Pfam" id="PF13470"/>
    </source>
</evidence>
<organism evidence="3 4">
    <name type="scientific">Pseudoduganella aquatica</name>
    <dbReference type="NCBI Taxonomy" id="2660641"/>
    <lineage>
        <taxon>Bacteria</taxon>
        <taxon>Pseudomonadati</taxon>
        <taxon>Pseudomonadota</taxon>
        <taxon>Betaproteobacteria</taxon>
        <taxon>Burkholderiales</taxon>
        <taxon>Oxalobacteraceae</taxon>
        <taxon>Telluria group</taxon>
        <taxon>Pseudoduganella</taxon>
    </lineage>
</organism>
<sequence length="192" mass="21046">MAGYHRYTAVLDACVLYPAALRDLLLSLAADGVFRARWSDRIHEEWTHSLLAKRPDLQYAKLRRTIELMNEAVEDATISGFEPLIPALALPDEGDRHVLAAAIVGHADAIVTFNLKDFPESAVAQHGVEVLHPDDFLVVQHSLAPGVVLGIVKAMRKRLGKPPRTAAEFISALEASGLPQFCALLRQAQNLI</sequence>